<gene>
    <name evidence="7" type="ORF">T552_01656</name>
</gene>
<dbReference type="VEuPathDB" id="FungiDB:T552_01656"/>
<dbReference type="InterPro" id="IPR009071">
    <property type="entry name" value="HMG_box_dom"/>
</dbReference>
<accession>A0A0W4ZJ62</accession>
<dbReference type="Pfam" id="PF24245">
    <property type="entry name" value="INO80F"/>
    <property type="match status" value="1"/>
</dbReference>
<dbReference type="InterPro" id="IPR050342">
    <property type="entry name" value="HMGB"/>
</dbReference>
<feature type="region of interest" description="Disordered" evidence="5">
    <location>
        <begin position="187"/>
        <end position="208"/>
    </location>
</feature>
<dbReference type="SUPFAM" id="SSF47095">
    <property type="entry name" value="HMG-box"/>
    <property type="match status" value="1"/>
</dbReference>
<proteinExistence type="predicted"/>
<dbReference type="PANTHER" id="PTHR48112:SF22">
    <property type="entry name" value="MITOCHONDRIAL TRANSCRIPTION FACTOR A, ISOFORM B"/>
    <property type="match status" value="1"/>
</dbReference>
<dbReference type="Pfam" id="PF00505">
    <property type="entry name" value="HMG_box"/>
    <property type="match status" value="1"/>
</dbReference>
<dbReference type="Proteomes" id="UP000054454">
    <property type="component" value="Unassembled WGS sequence"/>
</dbReference>
<dbReference type="GO" id="GO:0003677">
    <property type="term" value="F:DNA binding"/>
    <property type="evidence" value="ECO:0007669"/>
    <property type="project" value="UniProtKB-UniRule"/>
</dbReference>
<evidence type="ECO:0000313" key="8">
    <source>
        <dbReference type="Proteomes" id="UP000054454"/>
    </source>
</evidence>
<feature type="DNA-binding region" description="HMG box" evidence="4">
    <location>
        <begin position="120"/>
        <end position="188"/>
    </location>
</feature>
<keyword evidence="8" id="KW-1185">Reference proteome</keyword>
<name>A0A0W4ZJ62_PNEC8</name>
<protein>
    <recommendedName>
        <fullName evidence="6">HMG box domain-containing protein</fullName>
    </recommendedName>
</protein>
<dbReference type="RefSeq" id="XP_018225937.1">
    <property type="nucleotide sequence ID" value="XM_018370228.1"/>
</dbReference>
<dbReference type="InterPro" id="IPR056513">
    <property type="entry name" value="INO80F"/>
</dbReference>
<evidence type="ECO:0000256" key="1">
    <source>
        <dbReference type="ARBA" id="ARBA00004123"/>
    </source>
</evidence>
<dbReference type="Gene3D" id="1.10.30.10">
    <property type="entry name" value="High mobility group box domain"/>
    <property type="match status" value="1"/>
</dbReference>
<comment type="subcellular location">
    <subcellularLocation>
        <location evidence="1">Nucleus</location>
    </subcellularLocation>
</comment>
<keyword evidence="2 4" id="KW-0238">DNA-binding</keyword>
<feature type="domain" description="HMG box" evidence="6">
    <location>
        <begin position="120"/>
        <end position="188"/>
    </location>
</feature>
<feature type="compositionally biased region" description="Basic and acidic residues" evidence="5">
    <location>
        <begin position="84"/>
        <end position="99"/>
    </location>
</feature>
<feature type="region of interest" description="Disordered" evidence="5">
    <location>
        <begin position="70"/>
        <end position="127"/>
    </location>
</feature>
<organism evidence="7 8">
    <name type="scientific">Pneumocystis carinii (strain B80)</name>
    <name type="common">Rat pneumocystis pneumonia agent</name>
    <name type="synonym">Pneumocystis carinii f. sp. carinii</name>
    <dbReference type="NCBI Taxonomy" id="1408658"/>
    <lineage>
        <taxon>Eukaryota</taxon>
        <taxon>Fungi</taxon>
        <taxon>Dikarya</taxon>
        <taxon>Ascomycota</taxon>
        <taxon>Taphrinomycotina</taxon>
        <taxon>Pneumocystomycetes</taxon>
        <taxon>Pneumocystaceae</taxon>
        <taxon>Pneumocystis</taxon>
    </lineage>
</organism>
<dbReference type="PROSITE" id="PS50118">
    <property type="entry name" value="HMG_BOX_2"/>
    <property type="match status" value="1"/>
</dbReference>
<evidence type="ECO:0000256" key="5">
    <source>
        <dbReference type="SAM" id="MobiDB-lite"/>
    </source>
</evidence>
<dbReference type="InterPro" id="IPR036910">
    <property type="entry name" value="HMG_box_dom_sf"/>
</dbReference>
<comment type="caution">
    <text evidence="7">The sequence shown here is derived from an EMBL/GenBank/DDBJ whole genome shotgun (WGS) entry which is preliminary data.</text>
</comment>
<feature type="compositionally biased region" description="Polar residues" evidence="5">
    <location>
        <begin position="72"/>
        <end position="83"/>
    </location>
</feature>
<dbReference type="EMBL" id="LFVZ01000007">
    <property type="protein sequence ID" value="KTW28394.1"/>
    <property type="molecule type" value="Genomic_DNA"/>
</dbReference>
<dbReference type="OrthoDB" id="10070927at2759"/>
<reference evidence="8" key="1">
    <citation type="journal article" date="2016" name="Nat. Commun.">
        <title>Genome analysis of three Pneumocystis species reveals adaptation mechanisms to life exclusively in mammalian hosts.</title>
        <authorList>
            <person name="Ma L."/>
            <person name="Chen Z."/>
            <person name="Huang D.W."/>
            <person name="Kutty G."/>
            <person name="Ishihara M."/>
            <person name="Wang H."/>
            <person name="Abouelleil A."/>
            <person name="Bishop L."/>
            <person name="Davey E."/>
            <person name="Deng R."/>
            <person name="Deng X."/>
            <person name="Fan L."/>
            <person name="Fantoni G."/>
            <person name="Fitzgerald M."/>
            <person name="Gogineni E."/>
            <person name="Goldberg J.M."/>
            <person name="Handley G."/>
            <person name="Hu X."/>
            <person name="Huber C."/>
            <person name="Jiao X."/>
            <person name="Jones K."/>
            <person name="Levin J.Z."/>
            <person name="Liu Y."/>
            <person name="Macdonald P."/>
            <person name="Melnikov A."/>
            <person name="Raley C."/>
            <person name="Sassi M."/>
            <person name="Sherman B.T."/>
            <person name="Song X."/>
            <person name="Sykes S."/>
            <person name="Tran B."/>
            <person name="Walsh L."/>
            <person name="Xia Y."/>
            <person name="Yang J."/>
            <person name="Young S."/>
            <person name="Zeng Q."/>
            <person name="Zheng X."/>
            <person name="Stephens R."/>
            <person name="Nusbaum C."/>
            <person name="Birren B.W."/>
            <person name="Azadi P."/>
            <person name="Lempicki R.A."/>
            <person name="Cuomo C.A."/>
            <person name="Kovacs J.A."/>
        </authorList>
    </citation>
    <scope>NUCLEOTIDE SEQUENCE [LARGE SCALE GENOMIC DNA]</scope>
    <source>
        <strain evidence="8">B80</strain>
    </source>
</reference>
<evidence type="ECO:0000259" key="6">
    <source>
        <dbReference type="PROSITE" id="PS50118"/>
    </source>
</evidence>
<evidence type="ECO:0000256" key="4">
    <source>
        <dbReference type="PROSITE-ProRule" id="PRU00267"/>
    </source>
</evidence>
<evidence type="ECO:0000256" key="2">
    <source>
        <dbReference type="ARBA" id="ARBA00023125"/>
    </source>
</evidence>
<dbReference type="AlphaFoldDB" id="A0A0W4ZJ62"/>
<dbReference type="GO" id="GO:0005634">
    <property type="term" value="C:nucleus"/>
    <property type="evidence" value="ECO:0007669"/>
    <property type="project" value="UniProtKB-SubCell"/>
</dbReference>
<evidence type="ECO:0000313" key="7">
    <source>
        <dbReference type="EMBL" id="KTW28394.1"/>
    </source>
</evidence>
<evidence type="ECO:0000256" key="3">
    <source>
        <dbReference type="ARBA" id="ARBA00023242"/>
    </source>
</evidence>
<sequence>MAVETVSEAGFDEEELKYKHKCKQLRQKILKISAENDLLVVKLARMKRSIQRLRLERAFIFEKLEERVPSTVEDSGTSDSSVSFKREKDSPHSETHEILLTHSSGTGGARRRRTRDPDAPKRPSNPFLKFCDVERERIRSENEGIDGFDVTRALGVAWQNLDDDSRKPYYDAYESEKKLFKIKMDQYESENPRSGQNQKFKSTDDSNVRQKCFKNSEKLDTKNIENENLDINDETCLDIND</sequence>
<dbReference type="GeneID" id="28936431"/>
<keyword evidence="3 4" id="KW-0539">Nucleus</keyword>
<dbReference type="SMART" id="SM00398">
    <property type="entry name" value="HMG"/>
    <property type="match status" value="1"/>
</dbReference>
<dbReference type="PANTHER" id="PTHR48112">
    <property type="entry name" value="HIGH MOBILITY GROUP PROTEIN DSP1"/>
    <property type="match status" value="1"/>
</dbReference>